<dbReference type="KEGG" id="scor:J3U87_02415"/>
<feature type="transmembrane region" description="Helical" evidence="12">
    <location>
        <begin position="269"/>
        <end position="292"/>
    </location>
</feature>
<comment type="subcellular location">
    <subcellularLocation>
        <location evidence="1">Membrane</location>
        <topology evidence="1">Multi-pass membrane protein</topology>
    </subcellularLocation>
</comment>
<feature type="transmembrane region" description="Helical" evidence="12">
    <location>
        <begin position="347"/>
        <end position="378"/>
    </location>
</feature>
<dbReference type="PRINTS" id="PR01320">
    <property type="entry name" value="KIRCHANNEL"/>
</dbReference>
<feature type="domain" description="Potassium channel" evidence="13">
    <location>
        <begin position="455"/>
        <end position="529"/>
    </location>
</feature>
<dbReference type="Gene3D" id="1.10.287.70">
    <property type="match status" value="1"/>
</dbReference>
<dbReference type="GO" id="GO:0005242">
    <property type="term" value="F:inward rectifier potassium channel activity"/>
    <property type="evidence" value="ECO:0007669"/>
    <property type="project" value="InterPro"/>
</dbReference>
<evidence type="ECO:0000256" key="1">
    <source>
        <dbReference type="ARBA" id="ARBA00004141"/>
    </source>
</evidence>
<dbReference type="SUPFAM" id="SSF81296">
    <property type="entry name" value="E set domains"/>
    <property type="match status" value="1"/>
</dbReference>
<reference evidence="15" key="1">
    <citation type="submission" date="2021-03" db="EMBL/GenBank/DDBJ databases">
        <title>Acanthopleuribacteraceae sp. M133.</title>
        <authorList>
            <person name="Wang G."/>
        </authorList>
    </citation>
    <scope>NUCLEOTIDE SEQUENCE</scope>
    <source>
        <strain evidence="15">M133</strain>
    </source>
</reference>
<keyword evidence="2" id="KW-0813">Transport</keyword>
<sequence>MRSRWYHQPLFHMAGAKHEKKAGWLELFFDLVFVAAFIQLGNGLSQKVSVNQFVGFVGLFTPLWLSWTGFTFFANRYNVDDFLHRMLVFTQMFTVGAMAITVPRALAGSHTGFVLAFSASQAIVATLYFRGYKHQPLARDYSRHWAKVFAVGAVIWLISALIPPPYNYVAWFLGVSYIIVTPFHRHSRLLAERYPLDLEHLSERYGLLTIIVLGESFVKMLGTLAKDKNPALEVGQASFALLVICSLWWIYFDDVAGSHIRKKPLSQPIWLYGHLPLQIGLTAVGVALSKITHFDPTQAVEAKYRWLLCGSMGMTFLATALIDSVTERRQAELSDHNRIVMRIFSGLLIILLGAAGGTMNSFWFMTVIGAVCVCQVAFDMLMAPFEESHFHDQSVPAAEVARGVHAKRIPQKRYQDPTKAIRKGTPAGFRKDLYAFFIEGSWIRLWWTMAISYLAINIFFACLYLLEPGSITGARPNSFADAFFFSIQTLSTIGYGSLWPDTIYSNIIVTIEAAVGLLSVAMATGIMFAKASRPRASLVFSENMLLTHFNGEPVLMFRVGNARGSDLVDAHISVSGLIDEFTHEGQHVRRIHDLKLLRSHTPFFTLSWQIVHPINEESPLFGVDWDELPSELVAVSVTLTGHDGTYGQTVYGRHIYQKEDLRINHRFVDVLSTLEDGRMMIDYSVFHHTLPDSASESGSSDDAEVSPPGKE</sequence>
<feature type="region of interest" description="Disordered" evidence="11">
    <location>
        <begin position="692"/>
        <end position="711"/>
    </location>
</feature>
<dbReference type="GO" id="GO:0034765">
    <property type="term" value="P:regulation of monoatomic ion transmembrane transport"/>
    <property type="evidence" value="ECO:0007669"/>
    <property type="project" value="TreeGrafter"/>
</dbReference>
<evidence type="ECO:0000256" key="10">
    <source>
        <dbReference type="ARBA" id="ARBA00023303"/>
    </source>
</evidence>
<dbReference type="Pfam" id="PF06772">
    <property type="entry name" value="LtrA"/>
    <property type="match status" value="1"/>
</dbReference>
<feature type="transmembrane region" description="Helical" evidence="12">
    <location>
        <begin position="237"/>
        <end position="257"/>
    </location>
</feature>
<evidence type="ECO:0000256" key="4">
    <source>
        <dbReference type="ARBA" id="ARBA00022692"/>
    </source>
</evidence>
<feature type="transmembrane region" description="Helical" evidence="12">
    <location>
        <begin position="478"/>
        <end position="497"/>
    </location>
</feature>
<name>A0A8A4TPD7_SULCO</name>
<evidence type="ECO:0000256" key="12">
    <source>
        <dbReference type="SAM" id="Phobius"/>
    </source>
</evidence>
<dbReference type="AlphaFoldDB" id="A0A8A4TPD7"/>
<feature type="transmembrane region" description="Helical" evidence="12">
    <location>
        <begin position="503"/>
        <end position="528"/>
    </location>
</feature>
<keyword evidence="10" id="KW-0407">Ion channel</keyword>
<keyword evidence="4 12" id="KW-0812">Transmembrane</keyword>
<dbReference type="InterPro" id="IPR016449">
    <property type="entry name" value="K_chnl_inward-rec_Kir"/>
</dbReference>
<keyword evidence="9 12" id="KW-0472">Membrane</keyword>
<dbReference type="PANTHER" id="PTHR11767">
    <property type="entry name" value="INWARD RECTIFIER POTASSIUM CHANNEL"/>
    <property type="match status" value="1"/>
</dbReference>
<evidence type="ECO:0000256" key="5">
    <source>
        <dbReference type="ARBA" id="ARBA00022882"/>
    </source>
</evidence>
<keyword evidence="8" id="KW-0406">Ion transport</keyword>
<evidence type="ECO:0000259" key="13">
    <source>
        <dbReference type="Pfam" id="PF07885"/>
    </source>
</evidence>
<keyword evidence="6" id="KW-0630">Potassium</keyword>
<feature type="transmembrane region" description="Helical" evidence="12">
    <location>
        <begin position="304"/>
        <end position="326"/>
    </location>
</feature>
<feature type="transmembrane region" description="Helical" evidence="12">
    <location>
        <begin position="86"/>
        <end position="106"/>
    </location>
</feature>
<feature type="transmembrane region" description="Helical" evidence="12">
    <location>
        <begin position="21"/>
        <end position="41"/>
    </location>
</feature>
<evidence type="ECO:0000256" key="9">
    <source>
        <dbReference type="ARBA" id="ARBA00023136"/>
    </source>
</evidence>
<dbReference type="Proteomes" id="UP000663929">
    <property type="component" value="Chromosome"/>
</dbReference>
<evidence type="ECO:0000256" key="6">
    <source>
        <dbReference type="ARBA" id="ARBA00022958"/>
    </source>
</evidence>
<keyword evidence="7 12" id="KW-1133">Transmembrane helix</keyword>
<dbReference type="GO" id="GO:0005886">
    <property type="term" value="C:plasma membrane"/>
    <property type="evidence" value="ECO:0007669"/>
    <property type="project" value="TreeGrafter"/>
</dbReference>
<evidence type="ECO:0000256" key="7">
    <source>
        <dbReference type="ARBA" id="ARBA00022989"/>
    </source>
</evidence>
<evidence type="ECO:0000256" key="11">
    <source>
        <dbReference type="SAM" id="MobiDB-lite"/>
    </source>
</evidence>
<dbReference type="SUPFAM" id="SSF81324">
    <property type="entry name" value="Voltage-gated potassium channels"/>
    <property type="match status" value="1"/>
</dbReference>
<evidence type="ECO:0000313" key="16">
    <source>
        <dbReference type="Proteomes" id="UP000663929"/>
    </source>
</evidence>
<evidence type="ECO:0000256" key="3">
    <source>
        <dbReference type="ARBA" id="ARBA00022538"/>
    </source>
</evidence>
<dbReference type="Gene3D" id="2.60.40.1400">
    <property type="entry name" value="G protein-activated inward rectifier potassium channel 1"/>
    <property type="match status" value="1"/>
</dbReference>
<proteinExistence type="predicted"/>
<dbReference type="PANTHER" id="PTHR11767:SF102">
    <property type="entry name" value="INWARDLY RECTIFYING POTASSIUM CHANNEL 1, ISOFORM F"/>
    <property type="match status" value="1"/>
</dbReference>
<evidence type="ECO:0000256" key="2">
    <source>
        <dbReference type="ARBA" id="ARBA00022448"/>
    </source>
</evidence>
<dbReference type="EMBL" id="CP071793">
    <property type="protein sequence ID" value="QTD51297.1"/>
    <property type="molecule type" value="Genomic_DNA"/>
</dbReference>
<dbReference type="Pfam" id="PF07885">
    <property type="entry name" value="Ion_trans_2"/>
    <property type="match status" value="1"/>
</dbReference>
<feature type="transmembrane region" description="Helical" evidence="12">
    <location>
        <begin position="445"/>
        <end position="466"/>
    </location>
</feature>
<evidence type="ECO:0000259" key="14">
    <source>
        <dbReference type="Pfam" id="PF17655"/>
    </source>
</evidence>
<dbReference type="InterPro" id="IPR013518">
    <property type="entry name" value="K_chnl_inward-rec_Kir_cyto"/>
</dbReference>
<organism evidence="15 16">
    <name type="scientific">Sulfidibacter corallicola</name>
    <dbReference type="NCBI Taxonomy" id="2818388"/>
    <lineage>
        <taxon>Bacteria</taxon>
        <taxon>Pseudomonadati</taxon>
        <taxon>Acidobacteriota</taxon>
        <taxon>Holophagae</taxon>
        <taxon>Acanthopleuribacterales</taxon>
        <taxon>Acanthopleuribacteraceae</taxon>
        <taxon>Sulfidibacter</taxon>
    </lineage>
</organism>
<keyword evidence="5" id="KW-0851">Voltage-gated channel</keyword>
<feature type="domain" description="Inward rectifier potassium channel C-terminal" evidence="14">
    <location>
        <begin position="538"/>
        <end position="691"/>
    </location>
</feature>
<feature type="transmembrane region" description="Helical" evidence="12">
    <location>
        <begin position="168"/>
        <end position="184"/>
    </location>
</feature>
<keyword evidence="3" id="KW-0633">Potassium transport</keyword>
<feature type="transmembrane region" description="Helical" evidence="12">
    <location>
        <begin position="112"/>
        <end position="132"/>
    </location>
</feature>
<protein>
    <submittedName>
        <fullName evidence="15">Low temperature requirement protein A</fullName>
    </submittedName>
</protein>
<gene>
    <name evidence="15" type="ORF">J3U87_02415</name>
</gene>
<evidence type="ECO:0000256" key="8">
    <source>
        <dbReference type="ARBA" id="ARBA00023065"/>
    </source>
</evidence>
<dbReference type="InterPro" id="IPR013099">
    <property type="entry name" value="K_chnl_dom"/>
</dbReference>
<evidence type="ECO:0000313" key="15">
    <source>
        <dbReference type="EMBL" id="QTD51297.1"/>
    </source>
</evidence>
<dbReference type="InterPro" id="IPR041647">
    <property type="entry name" value="IRK_C"/>
</dbReference>
<dbReference type="InterPro" id="IPR014756">
    <property type="entry name" value="Ig_E-set"/>
</dbReference>
<feature type="transmembrane region" description="Helical" evidence="12">
    <location>
        <begin position="53"/>
        <end position="74"/>
    </location>
</feature>
<dbReference type="GO" id="GO:1990573">
    <property type="term" value="P:potassium ion import across plasma membrane"/>
    <property type="evidence" value="ECO:0007669"/>
    <property type="project" value="TreeGrafter"/>
</dbReference>
<dbReference type="InterPro" id="IPR010640">
    <property type="entry name" value="Low_temperature_requirement_A"/>
</dbReference>
<feature type="transmembrane region" description="Helical" evidence="12">
    <location>
        <begin position="144"/>
        <end position="162"/>
    </location>
</feature>
<keyword evidence="16" id="KW-1185">Reference proteome</keyword>
<dbReference type="GO" id="GO:0034702">
    <property type="term" value="C:monoatomic ion channel complex"/>
    <property type="evidence" value="ECO:0007669"/>
    <property type="project" value="UniProtKB-KW"/>
</dbReference>
<dbReference type="RefSeq" id="WP_237381429.1">
    <property type="nucleotide sequence ID" value="NZ_CP071793.1"/>
</dbReference>
<dbReference type="Pfam" id="PF17655">
    <property type="entry name" value="IRK_C"/>
    <property type="match status" value="1"/>
</dbReference>
<accession>A0A8A4TPD7</accession>